<dbReference type="Gene3D" id="1.25.40.20">
    <property type="entry name" value="Ankyrin repeat-containing domain"/>
    <property type="match status" value="1"/>
</dbReference>
<dbReference type="GO" id="GO:0033565">
    <property type="term" value="C:ESCRT-0 complex"/>
    <property type="evidence" value="ECO:0007669"/>
    <property type="project" value="TreeGrafter"/>
</dbReference>
<evidence type="ECO:0000313" key="9">
    <source>
        <dbReference type="RefSeq" id="XP_015888959.3"/>
    </source>
</evidence>
<dbReference type="GO" id="GO:0006623">
    <property type="term" value="P:protein targeting to vacuole"/>
    <property type="evidence" value="ECO:0007669"/>
    <property type="project" value="TreeGrafter"/>
</dbReference>
<keyword evidence="1" id="KW-0479">Metal-binding</keyword>
<dbReference type="InterPro" id="IPR000306">
    <property type="entry name" value="Znf_FYVE"/>
</dbReference>
<feature type="compositionally biased region" description="Polar residues" evidence="6">
    <location>
        <begin position="140"/>
        <end position="152"/>
    </location>
</feature>
<dbReference type="PROSITE" id="PS50178">
    <property type="entry name" value="ZF_FYVE"/>
    <property type="match status" value="1"/>
</dbReference>
<accession>A0A6P4AJX7</accession>
<dbReference type="InterPro" id="IPR017455">
    <property type="entry name" value="Znf_FYVE-rel"/>
</dbReference>
<dbReference type="InterPro" id="IPR002110">
    <property type="entry name" value="Ankyrin_rpt"/>
</dbReference>
<dbReference type="InterPro" id="IPR036770">
    <property type="entry name" value="Ankyrin_rpt-contain_sf"/>
</dbReference>
<dbReference type="Pfam" id="PF12796">
    <property type="entry name" value="Ank_2"/>
    <property type="match status" value="1"/>
</dbReference>
<dbReference type="PANTHER" id="PTHR47794:SF1">
    <property type="entry name" value="VACUOLAR PROTEIN SORTING-ASSOCIATED PROTEIN 27"/>
    <property type="match status" value="1"/>
</dbReference>
<feature type="repeat" description="ANK" evidence="4">
    <location>
        <begin position="228"/>
        <end position="260"/>
    </location>
</feature>
<dbReference type="GO" id="GO:0008270">
    <property type="term" value="F:zinc ion binding"/>
    <property type="evidence" value="ECO:0007669"/>
    <property type="project" value="UniProtKB-KW"/>
</dbReference>
<dbReference type="SUPFAM" id="SSF48403">
    <property type="entry name" value="Ankyrin repeat"/>
    <property type="match status" value="1"/>
</dbReference>
<feature type="region of interest" description="Disordered" evidence="6">
    <location>
        <begin position="133"/>
        <end position="181"/>
    </location>
</feature>
<dbReference type="SMART" id="SM00064">
    <property type="entry name" value="FYVE"/>
    <property type="match status" value="1"/>
</dbReference>
<gene>
    <name evidence="9" type="primary">LOC107423835</name>
</gene>
<name>A0A6P4AJX7_ZIZJJ</name>
<dbReference type="CDD" id="cd15760">
    <property type="entry name" value="FYVE_scVPS27p_like"/>
    <property type="match status" value="1"/>
</dbReference>
<feature type="compositionally biased region" description="Polar residues" evidence="6">
    <location>
        <begin position="164"/>
        <end position="181"/>
    </location>
</feature>
<dbReference type="GO" id="GO:0043328">
    <property type="term" value="P:protein transport to vacuole involved in ubiquitin-dependent protein catabolic process via the multivesicular body sorting pathway"/>
    <property type="evidence" value="ECO:0007669"/>
    <property type="project" value="TreeGrafter"/>
</dbReference>
<dbReference type="InterPro" id="IPR013083">
    <property type="entry name" value="Znf_RING/FYVE/PHD"/>
</dbReference>
<keyword evidence="3" id="KW-0862">Zinc</keyword>
<protein>
    <submittedName>
        <fullName evidence="9">Vacuolar protein sorting-associated protein 27</fullName>
    </submittedName>
</protein>
<dbReference type="Proteomes" id="UP001652623">
    <property type="component" value="Chromosome 7"/>
</dbReference>
<dbReference type="SUPFAM" id="SSF57903">
    <property type="entry name" value="FYVE/PHD zinc finger"/>
    <property type="match status" value="1"/>
</dbReference>
<dbReference type="FunCoup" id="A0A6P4AJX7">
    <property type="interactions" value="806"/>
</dbReference>
<evidence type="ECO:0000256" key="2">
    <source>
        <dbReference type="ARBA" id="ARBA00022771"/>
    </source>
</evidence>
<dbReference type="InParanoid" id="A0A6P4AJX7"/>
<evidence type="ECO:0000259" key="7">
    <source>
        <dbReference type="PROSITE" id="PS50178"/>
    </source>
</evidence>
<dbReference type="GO" id="GO:0043130">
    <property type="term" value="F:ubiquitin binding"/>
    <property type="evidence" value="ECO:0007669"/>
    <property type="project" value="TreeGrafter"/>
</dbReference>
<evidence type="ECO:0000256" key="4">
    <source>
        <dbReference type="PROSITE-ProRule" id="PRU00023"/>
    </source>
</evidence>
<dbReference type="KEGG" id="zju:107423835"/>
<dbReference type="SMART" id="SM00248">
    <property type="entry name" value="ANK"/>
    <property type="match status" value="2"/>
</dbReference>
<dbReference type="PANTHER" id="PTHR47794">
    <property type="entry name" value="VACUOLAR PROTEIN SORTING-ASSOCIATED PROTEIN 27"/>
    <property type="match status" value="1"/>
</dbReference>
<dbReference type="Gene3D" id="3.30.40.10">
    <property type="entry name" value="Zinc/RING finger domain, C3HC4 (zinc finger)"/>
    <property type="match status" value="1"/>
</dbReference>
<dbReference type="InterPro" id="IPR011011">
    <property type="entry name" value="Znf_FYVE_PHD"/>
</dbReference>
<evidence type="ECO:0000313" key="8">
    <source>
        <dbReference type="Proteomes" id="UP001652623"/>
    </source>
</evidence>
<sequence length="289" mass="31579">MEPPPFQEAARCDVCKCSFNTFRRRHHCRCCGRTFCHEHSSNQMALPQFGILSSVRVCSDCFNDSSRPVKDNVQASSNGVESVSDGVSSLNIGGDVDMDSNAEPPVEHQPVVGVKECKCGMPLCICEAPAPSVDVVPSQKKPSSSFVPQSNPKPKKTEAVLKNKGSTSNSKPSSVFNRGQVNNDTADKYLKDYEVNGEGLREAIKNGDHAAVKKLLSEGVDANYHDKQGLSLLHLAAVFNQTDIVFTLMESGASLDYKNAQGETAFDCAPATLQYKMRQKREEYETAKH</sequence>
<dbReference type="GO" id="GO:0032266">
    <property type="term" value="F:phosphatidylinositol-3-phosphate binding"/>
    <property type="evidence" value="ECO:0007669"/>
    <property type="project" value="TreeGrafter"/>
</dbReference>
<dbReference type="PROSITE" id="PS50088">
    <property type="entry name" value="ANK_REPEAT"/>
    <property type="match status" value="1"/>
</dbReference>
<dbReference type="GeneID" id="107423835"/>
<evidence type="ECO:0000256" key="1">
    <source>
        <dbReference type="ARBA" id="ARBA00022723"/>
    </source>
</evidence>
<feature type="domain" description="FYVE-type" evidence="7">
    <location>
        <begin position="6"/>
        <end position="66"/>
    </location>
</feature>
<reference evidence="9" key="1">
    <citation type="submission" date="2025-08" db="UniProtKB">
        <authorList>
            <consortium name="RefSeq"/>
        </authorList>
    </citation>
    <scope>IDENTIFICATION</scope>
    <source>
        <tissue evidence="9">Seedling</tissue>
    </source>
</reference>
<evidence type="ECO:0000256" key="3">
    <source>
        <dbReference type="ARBA" id="ARBA00022833"/>
    </source>
</evidence>
<dbReference type="RefSeq" id="XP_015888959.3">
    <property type="nucleotide sequence ID" value="XM_016033473.4"/>
</dbReference>
<keyword evidence="4" id="KW-0040">ANK repeat</keyword>
<proteinExistence type="predicted"/>
<dbReference type="PROSITE" id="PS50297">
    <property type="entry name" value="ANK_REP_REGION"/>
    <property type="match status" value="1"/>
</dbReference>
<keyword evidence="2 5" id="KW-0863">Zinc-finger</keyword>
<dbReference type="AlphaFoldDB" id="A0A6P4AJX7"/>
<organism evidence="8 9">
    <name type="scientific">Ziziphus jujuba</name>
    <name type="common">Chinese jujube</name>
    <name type="synonym">Ziziphus sativa</name>
    <dbReference type="NCBI Taxonomy" id="326968"/>
    <lineage>
        <taxon>Eukaryota</taxon>
        <taxon>Viridiplantae</taxon>
        <taxon>Streptophyta</taxon>
        <taxon>Embryophyta</taxon>
        <taxon>Tracheophyta</taxon>
        <taxon>Spermatophyta</taxon>
        <taxon>Magnoliopsida</taxon>
        <taxon>eudicotyledons</taxon>
        <taxon>Gunneridae</taxon>
        <taxon>Pentapetalae</taxon>
        <taxon>rosids</taxon>
        <taxon>fabids</taxon>
        <taxon>Rosales</taxon>
        <taxon>Rhamnaceae</taxon>
        <taxon>Paliureae</taxon>
        <taxon>Ziziphus</taxon>
    </lineage>
</organism>
<evidence type="ECO:0000256" key="5">
    <source>
        <dbReference type="PROSITE-ProRule" id="PRU00091"/>
    </source>
</evidence>
<evidence type="ECO:0000256" key="6">
    <source>
        <dbReference type="SAM" id="MobiDB-lite"/>
    </source>
</evidence>
<keyword evidence="8" id="KW-1185">Reference proteome</keyword>
<dbReference type="Pfam" id="PF01363">
    <property type="entry name" value="FYVE"/>
    <property type="match status" value="1"/>
</dbReference>